<gene>
    <name evidence="1" type="ORF">DLNHIDIE_02869</name>
</gene>
<proteinExistence type="predicted"/>
<dbReference type="Proteomes" id="UP000315403">
    <property type="component" value="Unassembled WGS sequence"/>
</dbReference>
<comment type="caution">
    <text evidence="1">The sequence shown here is derived from an EMBL/GenBank/DDBJ whole genome shotgun (WGS) entry which is preliminary data.</text>
</comment>
<evidence type="ECO:0000313" key="2">
    <source>
        <dbReference type="Proteomes" id="UP000315403"/>
    </source>
</evidence>
<protein>
    <submittedName>
        <fullName evidence="1">Uncharacterized protein</fullName>
    </submittedName>
</protein>
<dbReference type="EMBL" id="SZUV01000002">
    <property type="protein sequence ID" value="TQN50068.1"/>
    <property type="molecule type" value="Genomic_DNA"/>
</dbReference>
<organism evidence="1 2">
    <name type="scientific">Acidithiobacillus thiooxidans ATCC 19377</name>
    <dbReference type="NCBI Taxonomy" id="637390"/>
    <lineage>
        <taxon>Bacteria</taxon>
        <taxon>Pseudomonadati</taxon>
        <taxon>Pseudomonadota</taxon>
        <taxon>Acidithiobacillia</taxon>
        <taxon>Acidithiobacillales</taxon>
        <taxon>Acidithiobacillaceae</taxon>
        <taxon>Acidithiobacillus</taxon>
    </lineage>
</organism>
<accession>A0A543Q179</accession>
<evidence type="ECO:0000313" key="1">
    <source>
        <dbReference type="EMBL" id="TQN50068.1"/>
    </source>
</evidence>
<reference evidence="1 2" key="1">
    <citation type="submission" date="2019-03" db="EMBL/GenBank/DDBJ databases">
        <title>New insights into Acidothiobacillus thiooxidans sulfur metabolism through coupled gene expression, solution geochemistry, microscopy and spectroscopy analyses.</title>
        <authorList>
            <person name="Camacho D."/>
            <person name="Frazao R."/>
            <person name="Fouillen A."/>
            <person name="Nanci A."/>
            <person name="Lang B.F."/>
            <person name="Apte S.C."/>
            <person name="Baron C."/>
            <person name="Warren L.A."/>
        </authorList>
    </citation>
    <scope>NUCLEOTIDE SEQUENCE [LARGE SCALE GENOMIC DNA]</scope>
    <source>
        <strain evidence="1 2">ATCC 19377</strain>
    </source>
</reference>
<name>A0A543Q179_ACITH</name>
<dbReference type="AlphaFoldDB" id="A0A543Q179"/>
<sequence>MASLAAGNENAQRRVKRHQAQPSVRLNGLLCFFIRNVSIVVGS</sequence>